<dbReference type="Proteomes" id="UP000824469">
    <property type="component" value="Unassembled WGS sequence"/>
</dbReference>
<sequence>MEKIQHKHVDVGGIKLHVAEIGSGPDVLLLHGFPEIWYTWRYQMIALANAGFHAIAPDFRGYGLSDQPSEIEKGSYSDLLEDMAGLLDAFGIQKAFVVGKDFGALIAYYLDLLYPDRVRGIVTLGIPYLSPGGQVLQMDLFPQDFYMRHWQVPGRGLADFGRFDVKTVVRNIYILFSGSDLPVAEEGKEIMDLYDPTTPLPPWFTEDDLKIYSSLYEKSGFAFPLQVPYIAMARGRLAEITDYTVKAPSLLIMGTKDYVLKFPGMEYYINSEMLKSVVPNLEIKFFPEGSHFVQEQFPQEVNNLLLGFLNKQLQCQK</sequence>
<name>A0AA38GKA6_TAXCH</name>
<comment type="caution">
    <text evidence="4">The sequence shown here is derived from an EMBL/GenBank/DDBJ whole genome shotgun (WGS) entry which is preliminary data.</text>
</comment>
<evidence type="ECO:0000259" key="3">
    <source>
        <dbReference type="Pfam" id="PF00561"/>
    </source>
</evidence>
<gene>
    <name evidence="4" type="ORF">KI387_004914</name>
</gene>
<dbReference type="PRINTS" id="PR00412">
    <property type="entry name" value="EPOXHYDRLASE"/>
</dbReference>
<keyword evidence="1" id="KW-0378">Hydrolase</keyword>
<evidence type="ECO:0000313" key="5">
    <source>
        <dbReference type="Proteomes" id="UP000824469"/>
    </source>
</evidence>
<evidence type="ECO:0000256" key="2">
    <source>
        <dbReference type="ARBA" id="ARBA00038334"/>
    </source>
</evidence>
<dbReference type="EMBL" id="JAHRHJ020000002">
    <property type="protein sequence ID" value="KAH9324736.1"/>
    <property type="molecule type" value="Genomic_DNA"/>
</dbReference>
<evidence type="ECO:0000256" key="1">
    <source>
        <dbReference type="ARBA" id="ARBA00022801"/>
    </source>
</evidence>
<dbReference type="InterPro" id="IPR000073">
    <property type="entry name" value="AB_hydrolase_1"/>
</dbReference>
<organism evidence="4 5">
    <name type="scientific">Taxus chinensis</name>
    <name type="common">Chinese yew</name>
    <name type="synonym">Taxus wallichiana var. chinensis</name>
    <dbReference type="NCBI Taxonomy" id="29808"/>
    <lineage>
        <taxon>Eukaryota</taxon>
        <taxon>Viridiplantae</taxon>
        <taxon>Streptophyta</taxon>
        <taxon>Embryophyta</taxon>
        <taxon>Tracheophyta</taxon>
        <taxon>Spermatophyta</taxon>
        <taxon>Pinopsida</taxon>
        <taxon>Pinidae</taxon>
        <taxon>Conifers II</taxon>
        <taxon>Cupressales</taxon>
        <taxon>Taxaceae</taxon>
        <taxon>Taxus</taxon>
    </lineage>
</organism>
<dbReference type="PRINTS" id="PR00111">
    <property type="entry name" value="ABHYDROLASE"/>
</dbReference>
<proteinExistence type="inferred from homology"/>
<keyword evidence="5" id="KW-1185">Reference proteome</keyword>
<evidence type="ECO:0000313" key="4">
    <source>
        <dbReference type="EMBL" id="KAH9324736.1"/>
    </source>
</evidence>
<reference evidence="4 5" key="1">
    <citation type="journal article" date="2021" name="Nat. Plants">
        <title>The Taxus genome provides insights into paclitaxel biosynthesis.</title>
        <authorList>
            <person name="Xiong X."/>
            <person name="Gou J."/>
            <person name="Liao Q."/>
            <person name="Li Y."/>
            <person name="Zhou Q."/>
            <person name="Bi G."/>
            <person name="Li C."/>
            <person name="Du R."/>
            <person name="Wang X."/>
            <person name="Sun T."/>
            <person name="Guo L."/>
            <person name="Liang H."/>
            <person name="Lu P."/>
            <person name="Wu Y."/>
            <person name="Zhang Z."/>
            <person name="Ro D.K."/>
            <person name="Shang Y."/>
            <person name="Huang S."/>
            <person name="Yan J."/>
        </authorList>
    </citation>
    <scope>NUCLEOTIDE SEQUENCE [LARGE SCALE GENOMIC DNA]</scope>
    <source>
        <strain evidence="4">Ta-2019</strain>
    </source>
</reference>
<comment type="similarity">
    <text evidence="2">Belongs to the AB hydrolase superfamily. Epoxide hydrolase family.</text>
</comment>
<dbReference type="PANTHER" id="PTHR43329">
    <property type="entry name" value="EPOXIDE HYDROLASE"/>
    <property type="match status" value="1"/>
</dbReference>
<dbReference type="InterPro" id="IPR000639">
    <property type="entry name" value="Epox_hydrolase-like"/>
</dbReference>
<dbReference type="SUPFAM" id="SSF53474">
    <property type="entry name" value="alpha/beta-Hydrolases"/>
    <property type="match status" value="1"/>
</dbReference>
<feature type="domain" description="AB hydrolase-1" evidence="3">
    <location>
        <begin position="27"/>
        <end position="296"/>
    </location>
</feature>
<accession>A0AA38GKA6</accession>
<dbReference type="OMA" id="RCIQLDC"/>
<dbReference type="Pfam" id="PF00561">
    <property type="entry name" value="Abhydrolase_1"/>
    <property type="match status" value="1"/>
</dbReference>
<dbReference type="GO" id="GO:0016787">
    <property type="term" value="F:hydrolase activity"/>
    <property type="evidence" value="ECO:0007669"/>
    <property type="project" value="UniProtKB-KW"/>
</dbReference>
<protein>
    <recommendedName>
        <fullName evidence="3">AB hydrolase-1 domain-containing protein</fullName>
    </recommendedName>
</protein>
<dbReference type="InterPro" id="IPR029058">
    <property type="entry name" value="AB_hydrolase_fold"/>
</dbReference>
<dbReference type="AlphaFoldDB" id="A0AA38GKA6"/>
<dbReference type="Gene3D" id="3.40.50.1820">
    <property type="entry name" value="alpha/beta hydrolase"/>
    <property type="match status" value="1"/>
</dbReference>